<evidence type="ECO:0000256" key="1">
    <source>
        <dbReference type="SAM" id="MobiDB-lite"/>
    </source>
</evidence>
<dbReference type="Proteomes" id="UP001178461">
    <property type="component" value="Chromosome 5"/>
</dbReference>
<accession>A0AA35KD08</accession>
<sequence length="101" mass="10607">MLLGSCSLSEKRTTGPMGPRGRRLVPDNAWLCGNGSGGGWREEEEEGASFPAGTSGSSDGGARSGALKGFEGRVGQGGEGSFLKCSKHSDTTRRKKKRFIE</sequence>
<dbReference type="AlphaFoldDB" id="A0AA35KD08"/>
<evidence type="ECO:0000313" key="3">
    <source>
        <dbReference type="Proteomes" id="UP001178461"/>
    </source>
</evidence>
<evidence type="ECO:0000313" key="2">
    <source>
        <dbReference type="EMBL" id="CAI5775830.1"/>
    </source>
</evidence>
<reference evidence="2" key="1">
    <citation type="submission" date="2022-12" db="EMBL/GenBank/DDBJ databases">
        <authorList>
            <person name="Alioto T."/>
            <person name="Alioto T."/>
            <person name="Gomez Garrido J."/>
        </authorList>
    </citation>
    <scope>NUCLEOTIDE SEQUENCE</scope>
</reference>
<organism evidence="2 3">
    <name type="scientific">Podarcis lilfordi</name>
    <name type="common">Lilford's wall lizard</name>
    <dbReference type="NCBI Taxonomy" id="74358"/>
    <lineage>
        <taxon>Eukaryota</taxon>
        <taxon>Metazoa</taxon>
        <taxon>Chordata</taxon>
        <taxon>Craniata</taxon>
        <taxon>Vertebrata</taxon>
        <taxon>Euteleostomi</taxon>
        <taxon>Lepidosauria</taxon>
        <taxon>Squamata</taxon>
        <taxon>Bifurcata</taxon>
        <taxon>Unidentata</taxon>
        <taxon>Episquamata</taxon>
        <taxon>Laterata</taxon>
        <taxon>Lacertibaenia</taxon>
        <taxon>Lacertidae</taxon>
        <taxon>Podarcis</taxon>
    </lineage>
</organism>
<keyword evidence="3" id="KW-1185">Reference proteome</keyword>
<proteinExistence type="predicted"/>
<feature type="region of interest" description="Disordered" evidence="1">
    <location>
        <begin position="1"/>
        <end position="101"/>
    </location>
</feature>
<dbReference type="EMBL" id="OX395130">
    <property type="protein sequence ID" value="CAI5775830.1"/>
    <property type="molecule type" value="Genomic_DNA"/>
</dbReference>
<name>A0AA35KD08_9SAUR</name>
<protein>
    <submittedName>
        <fullName evidence="2">Uncharacterized protein</fullName>
    </submittedName>
</protein>
<gene>
    <name evidence="2" type="ORF">PODLI_1B024704</name>
</gene>